<protein>
    <recommendedName>
        <fullName evidence="8">Multidrug efflux pump Tap</fullName>
    </recommendedName>
</protein>
<keyword evidence="5 9" id="KW-1133">Transmembrane helix</keyword>
<reference evidence="12" key="1">
    <citation type="journal article" date="2019" name="Int. J. Syst. Evol. Microbiol.">
        <title>The Global Catalogue of Microorganisms (GCM) 10K type strain sequencing project: providing services to taxonomists for standard genome sequencing and annotation.</title>
        <authorList>
            <consortium name="The Broad Institute Genomics Platform"/>
            <consortium name="The Broad Institute Genome Sequencing Center for Infectious Disease"/>
            <person name="Wu L."/>
            <person name="Ma J."/>
        </authorList>
    </citation>
    <scope>NUCLEOTIDE SEQUENCE [LARGE SCALE GENOMIC DNA]</scope>
    <source>
        <strain evidence="12">JCM 11496</strain>
    </source>
</reference>
<feature type="transmembrane region" description="Helical" evidence="9">
    <location>
        <begin position="241"/>
        <end position="261"/>
    </location>
</feature>
<feature type="transmembrane region" description="Helical" evidence="9">
    <location>
        <begin position="21"/>
        <end position="41"/>
    </location>
</feature>
<comment type="caution">
    <text evidence="11">The sequence shown here is derived from an EMBL/GenBank/DDBJ whole genome shotgun (WGS) entry which is preliminary data.</text>
</comment>
<feature type="transmembrane region" description="Helical" evidence="9">
    <location>
        <begin position="388"/>
        <end position="410"/>
    </location>
</feature>
<evidence type="ECO:0000313" key="12">
    <source>
        <dbReference type="Proteomes" id="UP001597307"/>
    </source>
</evidence>
<evidence type="ECO:0000256" key="4">
    <source>
        <dbReference type="ARBA" id="ARBA00022692"/>
    </source>
</evidence>
<dbReference type="InterPro" id="IPR005829">
    <property type="entry name" value="Sugar_transporter_CS"/>
</dbReference>
<evidence type="ECO:0000256" key="6">
    <source>
        <dbReference type="ARBA" id="ARBA00023136"/>
    </source>
</evidence>
<evidence type="ECO:0000256" key="7">
    <source>
        <dbReference type="ARBA" id="ARBA00038075"/>
    </source>
</evidence>
<dbReference type="PANTHER" id="PTHR23513:SF9">
    <property type="entry name" value="ENTEROBACTIN EXPORTER ENTS"/>
    <property type="match status" value="1"/>
</dbReference>
<dbReference type="Pfam" id="PF00083">
    <property type="entry name" value="Sugar_tr"/>
    <property type="match status" value="1"/>
</dbReference>
<comment type="similarity">
    <text evidence="7">Belongs to the major facilitator superfamily. Drug:H(+) antiporter-3 (DHA3) (TC 2.A.1.21) family.</text>
</comment>
<dbReference type="EMBL" id="JBHUGA010000025">
    <property type="protein sequence ID" value="MFD1846696.1"/>
    <property type="molecule type" value="Genomic_DNA"/>
</dbReference>
<evidence type="ECO:0000256" key="1">
    <source>
        <dbReference type="ARBA" id="ARBA00004429"/>
    </source>
</evidence>
<keyword evidence="6 9" id="KW-0472">Membrane</keyword>
<keyword evidence="2" id="KW-0813">Transport</keyword>
<feature type="transmembrane region" description="Helical" evidence="9">
    <location>
        <begin position="303"/>
        <end position="321"/>
    </location>
</feature>
<dbReference type="InterPro" id="IPR011701">
    <property type="entry name" value="MFS"/>
</dbReference>
<dbReference type="InterPro" id="IPR036259">
    <property type="entry name" value="MFS_trans_sf"/>
</dbReference>
<dbReference type="Pfam" id="PF07690">
    <property type="entry name" value="MFS_1"/>
    <property type="match status" value="1"/>
</dbReference>
<evidence type="ECO:0000313" key="11">
    <source>
        <dbReference type="EMBL" id="MFD1846696.1"/>
    </source>
</evidence>
<dbReference type="SUPFAM" id="SSF103473">
    <property type="entry name" value="MFS general substrate transporter"/>
    <property type="match status" value="1"/>
</dbReference>
<keyword evidence="4 9" id="KW-0812">Transmembrane</keyword>
<organism evidence="11 12">
    <name type="scientific">Arthrobacter flavus</name>
    <dbReference type="NCBI Taxonomy" id="95172"/>
    <lineage>
        <taxon>Bacteria</taxon>
        <taxon>Bacillati</taxon>
        <taxon>Actinomycetota</taxon>
        <taxon>Actinomycetes</taxon>
        <taxon>Micrococcales</taxon>
        <taxon>Micrococcaceae</taxon>
        <taxon>Arthrobacter</taxon>
    </lineage>
</organism>
<feature type="transmembrane region" description="Helical" evidence="9">
    <location>
        <begin position="47"/>
        <end position="72"/>
    </location>
</feature>
<comment type="subcellular location">
    <subcellularLocation>
        <location evidence="1">Cell inner membrane</location>
        <topology evidence="1">Multi-pass membrane protein</topology>
    </subcellularLocation>
</comment>
<dbReference type="Proteomes" id="UP001597307">
    <property type="component" value="Unassembled WGS sequence"/>
</dbReference>
<sequence>MTTVGGISRRPRTSAIGLLSADWLSVTGNSIVGIAIPWLVLQRTGNAALAGLIVAAAIVPLILSALLGGAVVDRIGRKISSILADLLSAAAVAAIPLIDLLGNLGLGVLAVLVAVGAVFDGPGMAAREALTVDVSRASGISLVKLTSYREALQGIGQLAGPGLAGLLIALIGPLQTLWISAAMFILALTIIALTVPKIPAERPARSSPENTSHPNIGRRYSYWASVREGISYLWKDRTLRAVGITAALLLMFLVPLETVVLQSYFSTNGDSSGLAIVLTAFAVGGIAGSLSYALVATRVRRRLLLIGALSATTISLALLALLPSLPILAVISALIGFSAGPVNPLTSVIIQERTPDHLRGRIIGNITSLALMGAPIGLLLAGPIVELFGVPTAILAIAAGCAAATIHAALSRAFRTLDTPN</sequence>
<evidence type="ECO:0000259" key="10">
    <source>
        <dbReference type="PROSITE" id="PS50850"/>
    </source>
</evidence>
<dbReference type="InterPro" id="IPR005828">
    <property type="entry name" value="MFS_sugar_transport-like"/>
</dbReference>
<feature type="transmembrane region" description="Helical" evidence="9">
    <location>
        <begin position="362"/>
        <end position="382"/>
    </location>
</feature>
<feature type="transmembrane region" description="Helical" evidence="9">
    <location>
        <begin position="177"/>
        <end position="195"/>
    </location>
</feature>
<evidence type="ECO:0000256" key="2">
    <source>
        <dbReference type="ARBA" id="ARBA00022448"/>
    </source>
</evidence>
<keyword evidence="12" id="KW-1185">Reference proteome</keyword>
<feature type="transmembrane region" description="Helical" evidence="9">
    <location>
        <begin position="273"/>
        <end position="296"/>
    </location>
</feature>
<dbReference type="CDD" id="cd06173">
    <property type="entry name" value="MFS_MefA_like"/>
    <property type="match status" value="1"/>
</dbReference>
<dbReference type="RefSeq" id="WP_343878625.1">
    <property type="nucleotide sequence ID" value="NZ_BAAAIJ010000021.1"/>
</dbReference>
<feature type="transmembrane region" description="Helical" evidence="9">
    <location>
        <begin position="104"/>
        <end position="130"/>
    </location>
</feature>
<dbReference type="InterPro" id="IPR020846">
    <property type="entry name" value="MFS_dom"/>
</dbReference>
<evidence type="ECO:0000256" key="8">
    <source>
        <dbReference type="ARBA" id="ARBA00040914"/>
    </source>
</evidence>
<feature type="domain" description="Major facilitator superfamily (MFS) profile" evidence="10">
    <location>
        <begin position="14"/>
        <end position="416"/>
    </location>
</feature>
<dbReference type="Gene3D" id="1.20.1250.20">
    <property type="entry name" value="MFS general substrate transporter like domains"/>
    <property type="match status" value="1"/>
</dbReference>
<feature type="transmembrane region" description="Helical" evidence="9">
    <location>
        <begin position="327"/>
        <end position="350"/>
    </location>
</feature>
<dbReference type="PROSITE" id="PS00216">
    <property type="entry name" value="SUGAR_TRANSPORT_1"/>
    <property type="match status" value="1"/>
</dbReference>
<name>A0ABW4Q7L8_9MICC</name>
<proteinExistence type="inferred from homology"/>
<gene>
    <name evidence="11" type="ORF">ACFSFX_08815</name>
</gene>
<evidence type="ECO:0000256" key="5">
    <source>
        <dbReference type="ARBA" id="ARBA00022989"/>
    </source>
</evidence>
<dbReference type="PANTHER" id="PTHR23513">
    <property type="entry name" value="INTEGRAL MEMBRANE EFFLUX PROTEIN-RELATED"/>
    <property type="match status" value="1"/>
</dbReference>
<evidence type="ECO:0000256" key="3">
    <source>
        <dbReference type="ARBA" id="ARBA00022475"/>
    </source>
</evidence>
<evidence type="ECO:0000256" key="9">
    <source>
        <dbReference type="SAM" id="Phobius"/>
    </source>
</evidence>
<keyword evidence="3" id="KW-1003">Cell membrane</keyword>
<dbReference type="PROSITE" id="PS50850">
    <property type="entry name" value="MFS"/>
    <property type="match status" value="1"/>
</dbReference>
<accession>A0ABW4Q7L8</accession>